<proteinExistence type="predicted"/>
<dbReference type="EMBL" id="OX291491">
    <property type="protein sequence ID" value="CAI1797135.1"/>
    <property type="molecule type" value="Genomic_DNA"/>
</dbReference>
<name>A0ABN8VJA5_SACEU</name>
<evidence type="ECO:0000313" key="3">
    <source>
        <dbReference type="Proteomes" id="UP001152964"/>
    </source>
</evidence>
<protein>
    <submittedName>
        <fullName evidence="2">Uncharacterized protein</fullName>
    </submittedName>
</protein>
<organism evidence="2 3">
    <name type="scientific">Saccharomyces eubayanus</name>
    <name type="common">Yeast</name>
    <dbReference type="NCBI Taxonomy" id="1080349"/>
    <lineage>
        <taxon>Eukaryota</taxon>
        <taxon>Fungi</taxon>
        <taxon>Dikarya</taxon>
        <taxon>Ascomycota</taxon>
        <taxon>Saccharomycotina</taxon>
        <taxon>Saccharomycetes</taxon>
        <taxon>Saccharomycetales</taxon>
        <taxon>Saccharomycetaceae</taxon>
        <taxon>Saccharomyces</taxon>
    </lineage>
</organism>
<gene>
    <name evidence="2" type="primary">U6500A00890</name>
    <name evidence="2" type="ORF">SEUBUCD650_0A00890</name>
</gene>
<evidence type="ECO:0000256" key="1">
    <source>
        <dbReference type="SAM" id="MobiDB-lite"/>
    </source>
</evidence>
<keyword evidence="3" id="KW-1185">Reference proteome</keyword>
<accession>A0ABN8VJA5</accession>
<feature type="region of interest" description="Disordered" evidence="1">
    <location>
        <begin position="1"/>
        <end position="37"/>
    </location>
</feature>
<evidence type="ECO:0000313" key="2">
    <source>
        <dbReference type="EMBL" id="CAI1797135.1"/>
    </source>
</evidence>
<reference evidence="2" key="1">
    <citation type="submission" date="2022-08" db="EMBL/GenBank/DDBJ databases">
        <authorList>
            <person name="Byrne P K."/>
        </authorList>
    </citation>
    <scope>NUCLEOTIDE SEQUENCE</scope>
    <source>
        <strain evidence="2">UCD650</strain>
    </source>
</reference>
<dbReference type="Proteomes" id="UP001152964">
    <property type="component" value="Chromosome 1"/>
</dbReference>
<sequence length="70" mass="7750">MKENVSYTHSDSPNSNGSNSQATGTSNGASESFRSGMDPTVEGYYIKAAEVQKQALREYWKKEYPDVEVP</sequence>
<feature type="compositionally biased region" description="Polar residues" evidence="1">
    <location>
        <begin position="1"/>
        <end position="33"/>
    </location>
</feature>